<dbReference type="Gene3D" id="3.80.10.10">
    <property type="entry name" value="Ribonuclease Inhibitor"/>
    <property type="match status" value="1"/>
</dbReference>
<name>A0A314U7I4_PRUYE</name>
<keyword evidence="4" id="KW-1185">Reference proteome</keyword>
<dbReference type="OrthoDB" id="598235at2759"/>
<dbReference type="InterPro" id="IPR032675">
    <property type="entry name" value="LRR_dom_sf"/>
</dbReference>
<evidence type="ECO:0000256" key="1">
    <source>
        <dbReference type="ARBA" id="ARBA00022737"/>
    </source>
</evidence>
<dbReference type="STRING" id="2094558.A0A314U7I4"/>
<evidence type="ECO:0000313" key="4">
    <source>
        <dbReference type="Proteomes" id="UP000250321"/>
    </source>
</evidence>
<dbReference type="AlphaFoldDB" id="A0A314U7I4"/>
<evidence type="ECO:0000259" key="2">
    <source>
        <dbReference type="Pfam" id="PF23598"/>
    </source>
</evidence>
<sequence length="219" mass="24858">MKVLSNLVLNVADGEEFLRVDALSSPPPYLDRLHLTGKLEKIPHWFCSLHSLTIMFLTNSGLEEDLLPHIEALPSLRSLGLSNASVRKELCFNKGFVKLLYLLLLNFTLLNKITIEKGAMPILEFLGIGSCLTLETMPQGIEHLTKLQGYRFDNVSEMFRESIKEGGVDHARILLVDERCKKYTNKSKTDFTDEMWAVRKFTRREDIASSSFGVESHVN</sequence>
<keyword evidence="1" id="KW-0677">Repeat</keyword>
<dbReference type="Pfam" id="PF23598">
    <property type="entry name" value="LRR_14"/>
    <property type="match status" value="1"/>
</dbReference>
<dbReference type="SUPFAM" id="SSF52058">
    <property type="entry name" value="L domain-like"/>
    <property type="match status" value="1"/>
</dbReference>
<gene>
    <name evidence="3" type="ORF">Pyn_19232</name>
</gene>
<protein>
    <submittedName>
        <fullName evidence="3">Disease resistance protein RPM1-like</fullName>
    </submittedName>
</protein>
<dbReference type="EMBL" id="PJQY01003961">
    <property type="protein sequence ID" value="PQM33191.1"/>
    <property type="molecule type" value="Genomic_DNA"/>
</dbReference>
<dbReference type="InterPro" id="IPR055414">
    <property type="entry name" value="LRR_R13L4/SHOC2-like"/>
</dbReference>
<dbReference type="Proteomes" id="UP000250321">
    <property type="component" value="Unassembled WGS sequence"/>
</dbReference>
<feature type="domain" description="Disease resistance R13L4/SHOC-2-like LRR" evidence="2">
    <location>
        <begin position="10"/>
        <end position="149"/>
    </location>
</feature>
<accession>A0A314U7I4</accession>
<organism evidence="3 4">
    <name type="scientific">Prunus yedoensis var. nudiflora</name>
    <dbReference type="NCBI Taxonomy" id="2094558"/>
    <lineage>
        <taxon>Eukaryota</taxon>
        <taxon>Viridiplantae</taxon>
        <taxon>Streptophyta</taxon>
        <taxon>Embryophyta</taxon>
        <taxon>Tracheophyta</taxon>
        <taxon>Spermatophyta</taxon>
        <taxon>Magnoliopsida</taxon>
        <taxon>eudicotyledons</taxon>
        <taxon>Gunneridae</taxon>
        <taxon>Pentapetalae</taxon>
        <taxon>rosids</taxon>
        <taxon>fabids</taxon>
        <taxon>Rosales</taxon>
        <taxon>Rosaceae</taxon>
        <taxon>Amygdaloideae</taxon>
        <taxon>Amygdaleae</taxon>
        <taxon>Prunus</taxon>
    </lineage>
</organism>
<reference evidence="3 4" key="1">
    <citation type="submission" date="2018-02" db="EMBL/GenBank/DDBJ databases">
        <title>Draft genome of wild Prunus yedoensis var. nudiflora.</title>
        <authorList>
            <person name="Baek S."/>
            <person name="Kim J.-H."/>
            <person name="Choi K."/>
            <person name="Kim G.-B."/>
            <person name="Cho A."/>
            <person name="Jang H."/>
            <person name="Shin C.-H."/>
            <person name="Yu H.-J."/>
            <person name="Mun J.-H."/>
        </authorList>
    </citation>
    <scope>NUCLEOTIDE SEQUENCE [LARGE SCALE GENOMIC DNA]</scope>
    <source>
        <strain evidence="4">cv. Jeju island</strain>
        <tissue evidence="3">Leaf</tissue>
    </source>
</reference>
<proteinExistence type="predicted"/>
<evidence type="ECO:0000313" key="3">
    <source>
        <dbReference type="EMBL" id="PQM33191.1"/>
    </source>
</evidence>
<comment type="caution">
    <text evidence="3">The sequence shown here is derived from an EMBL/GenBank/DDBJ whole genome shotgun (WGS) entry which is preliminary data.</text>
</comment>